<comment type="function">
    <text evidence="8">Probable hydrolase that can remove 'Lys-48'-linked conjugated ubiquitin from proteins.</text>
</comment>
<dbReference type="GO" id="GO:0071108">
    <property type="term" value="P:protein K48-linked deubiquitination"/>
    <property type="evidence" value="ECO:0007669"/>
    <property type="project" value="InterPro"/>
</dbReference>
<evidence type="ECO:0000256" key="8">
    <source>
        <dbReference type="ARBA" id="ARBA00037630"/>
    </source>
</evidence>
<comment type="caution">
    <text evidence="12">The sequence shown here is derived from an EMBL/GenBank/DDBJ whole genome shotgun (WGS) entry which is preliminary data.</text>
</comment>
<dbReference type="PANTHER" id="PTHR12473:SF8">
    <property type="entry name" value="UBIQUITIN CARBOXYL-TERMINAL HYDROLASE MINDY-4-RELATED"/>
    <property type="match status" value="1"/>
</dbReference>
<reference evidence="12" key="1">
    <citation type="submission" date="2020-05" db="EMBL/GenBank/DDBJ databases">
        <title>Phylogenomic resolution of chytrid fungi.</title>
        <authorList>
            <person name="Stajich J.E."/>
            <person name="Amses K."/>
            <person name="Simmons R."/>
            <person name="Seto K."/>
            <person name="Myers J."/>
            <person name="Bonds A."/>
            <person name="Quandt C.A."/>
            <person name="Barry K."/>
            <person name="Liu P."/>
            <person name="Grigoriev I."/>
            <person name="Longcore J.E."/>
            <person name="James T.Y."/>
        </authorList>
    </citation>
    <scope>NUCLEOTIDE SEQUENCE</scope>
    <source>
        <strain evidence="12">PLAUS21</strain>
    </source>
</reference>
<gene>
    <name evidence="12" type="ORF">HK103_002966</name>
</gene>
<evidence type="ECO:0000256" key="3">
    <source>
        <dbReference type="ARBA" id="ARBA00012759"/>
    </source>
</evidence>
<dbReference type="SMART" id="SM01174">
    <property type="entry name" value="DUF4205"/>
    <property type="match status" value="1"/>
</dbReference>
<accession>A0AAD5Y9C1</accession>
<proteinExistence type="inferred from homology"/>
<keyword evidence="6" id="KW-0378">Hydrolase</keyword>
<evidence type="ECO:0000313" key="12">
    <source>
        <dbReference type="EMBL" id="KAJ3259079.1"/>
    </source>
</evidence>
<dbReference type="GO" id="GO:0004843">
    <property type="term" value="F:cysteine-type deubiquitinase activity"/>
    <property type="evidence" value="ECO:0007669"/>
    <property type="project" value="UniProtKB-EC"/>
</dbReference>
<dbReference type="Pfam" id="PF13898">
    <property type="entry name" value="MINDY-3_4_CD"/>
    <property type="match status" value="1"/>
</dbReference>
<evidence type="ECO:0000256" key="2">
    <source>
        <dbReference type="ARBA" id="ARBA00011074"/>
    </source>
</evidence>
<protein>
    <recommendedName>
        <fullName evidence="9">Probable ubiquitin carboxyl-terminal hydrolase MINDY-4</fullName>
        <ecNumber evidence="3">3.4.19.12</ecNumber>
    </recommendedName>
    <alternativeName>
        <fullName evidence="10">Probable deubiquitinating enzyme MINDY-4</fullName>
    </alternativeName>
</protein>
<comment type="similarity">
    <text evidence="2">Belongs to the MINDY deubiquitinase family. FAM188 subfamily.</text>
</comment>
<keyword evidence="13" id="KW-1185">Reference proteome</keyword>
<dbReference type="InterPro" id="IPR039785">
    <property type="entry name" value="MINY3/4"/>
</dbReference>
<evidence type="ECO:0000256" key="4">
    <source>
        <dbReference type="ARBA" id="ARBA00022670"/>
    </source>
</evidence>
<name>A0AAD5Y9C1_9FUNG</name>
<evidence type="ECO:0000256" key="10">
    <source>
        <dbReference type="ARBA" id="ARBA00041360"/>
    </source>
</evidence>
<dbReference type="PANTHER" id="PTHR12473">
    <property type="entry name" value="UBIQUITIN CARBOXYL-TERMINAL HYDROLASE MINDY-4-RELATED"/>
    <property type="match status" value="1"/>
</dbReference>
<dbReference type="GO" id="GO:1990380">
    <property type="term" value="F:K48-linked deubiquitinase activity"/>
    <property type="evidence" value="ECO:0007669"/>
    <property type="project" value="InterPro"/>
</dbReference>
<evidence type="ECO:0000256" key="6">
    <source>
        <dbReference type="ARBA" id="ARBA00022801"/>
    </source>
</evidence>
<evidence type="ECO:0000256" key="9">
    <source>
        <dbReference type="ARBA" id="ARBA00039781"/>
    </source>
</evidence>
<comment type="catalytic activity">
    <reaction evidence="1">
        <text>Thiol-dependent hydrolysis of ester, thioester, amide, peptide and isopeptide bonds formed by the C-terminal Gly of ubiquitin (a 76-residue protein attached to proteins as an intracellular targeting signal).</text>
        <dbReference type="EC" id="3.4.19.12"/>
    </reaction>
</comment>
<dbReference type="EMBL" id="JADGKB010000021">
    <property type="protein sequence ID" value="KAJ3259079.1"/>
    <property type="molecule type" value="Genomic_DNA"/>
</dbReference>
<dbReference type="AlphaFoldDB" id="A0AAD5Y9C1"/>
<evidence type="ECO:0000256" key="1">
    <source>
        <dbReference type="ARBA" id="ARBA00000707"/>
    </source>
</evidence>
<dbReference type="GO" id="GO:0006508">
    <property type="term" value="P:proteolysis"/>
    <property type="evidence" value="ECO:0007669"/>
    <property type="project" value="UniProtKB-KW"/>
</dbReference>
<dbReference type="EC" id="3.4.19.12" evidence="3"/>
<evidence type="ECO:0000313" key="13">
    <source>
        <dbReference type="Proteomes" id="UP001210925"/>
    </source>
</evidence>
<dbReference type="InterPro" id="IPR059022">
    <property type="entry name" value="MINDY4_N"/>
</dbReference>
<keyword evidence="7" id="KW-0788">Thiol protease</keyword>
<dbReference type="Gene3D" id="1.20.960.40">
    <property type="match status" value="1"/>
</dbReference>
<evidence type="ECO:0000256" key="7">
    <source>
        <dbReference type="ARBA" id="ARBA00022807"/>
    </source>
</evidence>
<keyword evidence="5" id="KW-0833">Ubl conjugation pathway</keyword>
<dbReference type="InterPro" id="IPR025257">
    <property type="entry name" value="MINDY-3/4_CD"/>
</dbReference>
<sequence length="493" mass="55727">MTETPSVNTLCISLIREFLSAGGFKNTLEAFKTEAELFDPNYHQTTISSRKELAKYLGLSKQIIKNKQSEKPFETQLQVLVDYITSKTMKIKETKKDFDKEKEMIIPQSQPNKLNAKDLLTMQPYKSEVKKPILQDVEIIDDLDLSDTEITLQARTSASHPIILSKFTLIEEKELSNILFPKSPKPGFSPEWKGKGFNFQTIPELQYGLIQSKGGPCGLLASCQAVIIKHLLIMKAVKNNHLKPTAQQSRRALIDALTEIIWRAGENRAILVLQNTENRTGDLTAGLGYMELNYKQSLWDNLDSHIKQDGRGNGLIQFLMSVILSRGTSKVKGDMDEMSECLMGKHSYCTQDMVNLILVGKAISNPHDGNIDLGGQLFKGINEPCEIGQLSLFEYYENLNIGKHAKNPKYPIYVICSESHYTCMFCTGSMTGDVFDVYYYDGLANQTEEIRLTLSLGKRLEDKRDLVPPIELCLQTKWGKDLHVNWNETEPLL</sequence>
<keyword evidence="4" id="KW-0645">Protease</keyword>
<evidence type="ECO:0000256" key="5">
    <source>
        <dbReference type="ARBA" id="ARBA00022786"/>
    </source>
</evidence>
<evidence type="ECO:0000259" key="11">
    <source>
        <dbReference type="SMART" id="SM01174"/>
    </source>
</evidence>
<dbReference type="Pfam" id="PF26038">
    <property type="entry name" value="Dimer_MINDY4_N"/>
    <property type="match status" value="1"/>
</dbReference>
<feature type="domain" description="Deubiquitinating enzyme MINDY-3/4 conserved" evidence="11">
    <location>
        <begin position="176"/>
        <end position="488"/>
    </location>
</feature>
<organism evidence="12 13">
    <name type="scientific">Boothiomyces macroporosus</name>
    <dbReference type="NCBI Taxonomy" id="261099"/>
    <lineage>
        <taxon>Eukaryota</taxon>
        <taxon>Fungi</taxon>
        <taxon>Fungi incertae sedis</taxon>
        <taxon>Chytridiomycota</taxon>
        <taxon>Chytridiomycota incertae sedis</taxon>
        <taxon>Chytridiomycetes</taxon>
        <taxon>Rhizophydiales</taxon>
        <taxon>Terramycetaceae</taxon>
        <taxon>Boothiomyces</taxon>
    </lineage>
</organism>
<dbReference type="Proteomes" id="UP001210925">
    <property type="component" value="Unassembled WGS sequence"/>
</dbReference>